<name>A0A663EG88_AQUCH</name>
<reference evidence="8" key="1">
    <citation type="submission" date="2025-08" db="UniProtKB">
        <authorList>
            <consortium name="Ensembl"/>
        </authorList>
    </citation>
    <scope>IDENTIFICATION</scope>
</reference>
<evidence type="ECO:0000256" key="2">
    <source>
        <dbReference type="ARBA" id="ARBA00007262"/>
    </source>
</evidence>
<dbReference type="InParanoid" id="A0A663EG88"/>
<keyword evidence="3 7" id="KW-0812">Transmembrane</keyword>
<reference evidence="8" key="2">
    <citation type="submission" date="2025-09" db="UniProtKB">
        <authorList>
            <consortium name="Ensembl"/>
        </authorList>
    </citation>
    <scope>IDENTIFICATION</scope>
</reference>
<accession>A0A663EG88</accession>
<sequence length="204" mass="19923">MEEPLAVLPRARAAARLSVVVVPAALYALGFTKAGITVGSVAARMMSLAARANGGGVAAESLVAIAQSLGECSQWGARGVTTGGPVFWPPWAVPAAWREPGVVAGAGTPPAGIPPALGWPRWLCWPGGREVRSGGGLLLLGVLPQANGAQWGPHAGAGVGSGRGGGARADFSSSSSGAAGVPTAVKVALLAIGAAIGLAVTALL</sequence>
<dbReference type="PANTHER" id="PTHR16932">
    <property type="entry name" value="INTERFERON ALPHA-INDUCIBLE PROTEIN 27"/>
    <property type="match status" value="1"/>
</dbReference>
<keyword evidence="9" id="KW-1185">Reference proteome</keyword>
<dbReference type="GO" id="GO:0031966">
    <property type="term" value="C:mitochondrial membrane"/>
    <property type="evidence" value="ECO:0007669"/>
    <property type="project" value="TreeGrafter"/>
</dbReference>
<dbReference type="Ensembl" id="ENSACCT00020011412.1">
    <property type="protein sequence ID" value="ENSACCP00020010926.1"/>
    <property type="gene ID" value="ENSACCG00020007498.1"/>
</dbReference>
<keyword evidence="4 7" id="KW-1133">Transmembrane helix</keyword>
<feature type="transmembrane region" description="Helical" evidence="7">
    <location>
        <begin position="183"/>
        <end position="203"/>
    </location>
</feature>
<dbReference type="GO" id="GO:0097193">
    <property type="term" value="P:intrinsic apoptotic signaling pathway"/>
    <property type="evidence" value="ECO:0007669"/>
    <property type="project" value="TreeGrafter"/>
</dbReference>
<organism evidence="8 9">
    <name type="scientific">Aquila chrysaetos chrysaetos</name>
    <dbReference type="NCBI Taxonomy" id="223781"/>
    <lineage>
        <taxon>Eukaryota</taxon>
        <taxon>Metazoa</taxon>
        <taxon>Chordata</taxon>
        <taxon>Craniata</taxon>
        <taxon>Vertebrata</taxon>
        <taxon>Euteleostomi</taxon>
        <taxon>Archelosauria</taxon>
        <taxon>Archosauria</taxon>
        <taxon>Dinosauria</taxon>
        <taxon>Saurischia</taxon>
        <taxon>Theropoda</taxon>
        <taxon>Coelurosauria</taxon>
        <taxon>Aves</taxon>
        <taxon>Neognathae</taxon>
        <taxon>Neoaves</taxon>
        <taxon>Telluraves</taxon>
        <taxon>Accipitrimorphae</taxon>
        <taxon>Accipitriformes</taxon>
        <taxon>Accipitridae</taxon>
        <taxon>Accipitrinae</taxon>
        <taxon>Aquila</taxon>
    </lineage>
</organism>
<feature type="compositionally biased region" description="Gly residues" evidence="6">
    <location>
        <begin position="155"/>
        <end position="167"/>
    </location>
</feature>
<dbReference type="PANTHER" id="PTHR16932:SF18">
    <property type="entry name" value="INTERFERON, ALPHA-INDUCIBLE PROTEIN 27-LIKE 2"/>
    <property type="match status" value="1"/>
</dbReference>
<dbReference type="InterPro" id="IPR038213">
    <property type="entry name" value="IFI6/IFI27-like_sf"/>
</dbReference>
<dbReference type="Pfam" id="PF06140">
    <property type="entry name" value="Ifi-6-16"/>
    <property type="match status" value="1"/>
</dbReference>
<dbReference type="GO" id="GO:0001836">
    <property type="term" value="P:release of cytochrome c from mitochondria"/>
    <property type="evidence" value="ECO:0007669"/>
    <property type="project" value="TreeGrafter"/>
</dbReference>
<dbReference type="AlphaFoldDB" id="A0A663EG88"/>
<evidence type="ECO:0000256" key="4">
    <source>
        <dbReference type="ARBA" id="ARBA00022989"/>
    </source>
</evidence>
<evidence type="ECO:0000256" key="7">
    <source>
        <dbReference type="SAM" id="Phobius"/>
    </source>
</evidence>
<keyword evidence="5 7" id="KW-0472">Membrane</keyword>
<comment type="subcellular location">
    <subcellularLocation>
        <location evidence="1">Membrane</location>
        <topology evidence="1">Multi-pass membrane protein</topology>
    </subcellularLocation>
</comment>
<dbReference type="InterPro" id="IPR009311">
    <property type="entry name" value="IFI6/IFI27-like"/>
</dbReference>
<evidence type="ECO:0000313" key="9">
    <source>
        <dbReference type="Proteomes" id="UP000472275"/>
    </source>
</evidence>
<evidence type="ECO:0000256" key="6">
    <source>
        <dbReference type="SAM" id="MobiDB-lite"/>
    </source>
</evidence>
<comment type="similarity">
    <text evidence="2">Belongs to the IFI6/IFI27 family.</text>
</comment>
<evidence type="ECO:0000256" key="3">
    <source>
        <dbReference type="ARBA" id="ARBA00022692"/>
    </source>
</evidence>
<evidence type="ECO:0000256" key="1">
    <source>
        <dbReference type="ARBA" id="ARBA00004141"/>
    </source>
</evidence>
<dbReference type="Proteomes" id="UP000472275">
    <property type="component" value="Chromosome 16"/>
</dbReference>
<evidence type="ECO:0000256" key="5">
    <source>
        <dbReference type="ARBA" id="ARBA00023136"/>
    </source>
</evidence>
<feature type="region of interest" description="Disordered" evidence="6">
    <location>
        <begin position="155"/>
        <end position="174"/>
    </location>
</feature>
<evidence type="ECO:0000313" key="8">
    <source>
        <dbReference type="Ensembl" id="ENSACCP00020010926.1"/>
    </source>
</evidence>
<protein>
    <submittedName>
        <fullName evidence="8">Uncharacterized protein</fullName>
    </submittedName>
</protein>
<dbReference type="Gene3D" id="6.10.110.10">
    <property type="match status" value="1"/>
</dbReference>
<dbReference type="GeneTree" id="ENSGT01150000288376"/>
<proteinExistence type="inferred from homology"/>
<feature type="transmembrane region" description="Helical" evidence="7">
    <location>
        <begin position="20"/>
        <end position="43"/>
    </location>
</feature>